<evidence type="ECO:0000313" key="2">
    <source>
        <dbReference type="Proteomes" id="UP000271098"/>
    </source>
</evidence>
<organism evidence="3">
    <name type="scientific">Gongylonema pulchrum</name>
    <dbReference type="NCBI Taxonomy" id="637853"/>
    <lineage>
        <taxon>Eukaryota</taxon>
        <taxon>Metazoa</taxon>
        <taxon>Ecdysozoa</taxon>
        <taxon>Nematoda</taxon>
        <taxon>Chromadorea</taxon>
        <taxon>Rhabditida</taxon>
        <taxon>Spirurina</taxon>
        <taxon>Spiruromorpha</taxon>
        <taxon>Spiruroidea</taxon>
        <taxon>Gongylonematidae</taxon>
        <taxon>Gongylonema</taxon>
    </lineage>
</organism>
<keyword evidence="2" id="KW-1185">Reference proteome</keyword>
<dbReference type="AlphaFoldDB" id="A0A183DIR7"/>
<dbReference type="Proteomes" id="UP000271098">
    <property type="component" value="Unassembled WGS sequence"/>
</dbReference>
<reference evidence="3" key="1">
    <citation type="submission" date="2016-06" db="UniProtKB">
        <authorList>
            <consortium name="WormBaseParasite"/>
        </authorList>
    </citation>
    <scope>IDENTIFICATION</scope>
</reference>
<protein>
    <submittedName>
        <fullName evidence="3">Zf-ISL3 domain-containing protein</fullName>
    </submittedName>
</protein>
<sequence length="56" mass="6565">MEFINPQVIECLMCSMTYTLHRPYNMCRAIRHLRARHQNLMPEFGKTAPQMQPATG</sequence>
<evidence type="ECO:0000313" key="3">
    <source>
        <dbReference type="WBParaSite" id="GPUH_0000861801-mRNA-1"/>
    </source>
</evidence>
<reference evidence="1 2" key="2">
    <citation type="submission" date="2018-11" db="EMBL/GenBank/DDBJ databases">
        <authorList>
            <consortium name="Pathogen Informatics"/>
        </authorList>
    </citation>
    <scope>NUCLEOTIDE SEQUENCE [LARGE SCALE GENOMIC DNA]</scope>
</reference>
<proteinExistence type="predicted"/>
<gene>
    <name evidence="1" type="ORF">GPUH_LOCUS8609</name>
</gene>
<dbReference type="WBParaSite" id="GPUH_0000861801-mRNA-1">
    <property type="protein sequence ID" value="GPUH_0000861801-mRNA-1"/>
    <property type="gene ID" value="GPUH_0000861801"/>
</dbReference>
<dbReference type="OrthoDB" id="5876743at2759"/>
<evidence type="ECO:0000313" key="1">
    <source>
        <dbReference type="EMBL" id="VDK63858.1"/>
    </source>
</evidence>
<dbReference type="EMBL" id="UYRT01025576">
    <property type="protein sequence ID" value="VDK63858.1"/>
    <property type="molecule type" value="Genomic_DNA"/>
</dbReference>
<accession>A0A183DIR7</accession>
<name>A0A183DIR7_9BILA</name>